<dbReference type="PROSITE" id="PS01360">
    <property type="entry name" value="ZF_MYND_1"/>
    <property type="match status" value="1"/>
</dbReference>
<keyword evidence="3" id="KW-0677">Repeat</keyword>
<dbReference type="GO" id="GO:0008270">
    <property type="term" value="F:zinc ion binding"/>
    <property type="evidence" value="ECO:0007669"/>
    <property type="project" value="UniProtKB-KW"/>
</dbReference>
<feature type="compositionally biased region" description="Low complexity" evidence="11">
    <location>
        <begin position="398"/>
        <end position="411"/>
    </location>
</feature>
<feature type="compositionally biased region" description="Low complexity" evidence="11">
    <location>
        <begin position="434"/>
        <end position="444"/>
    </location>
</feature>
<dbReference type="Gene3D" id="1.25.40.20">
    <property type="entry name" value="Ankyrin repeat-containing domain"/>
    <property type="match status" value="1"/>
</dbReference>
<evidence type="ECO:0000256" key="7">
    <source>
        <dbReference type="ARBA" id="ARBA00023069"/>
    </source>
</evidence>
<dbReference type="SUPFAM" id="SSF144232">
    <property type="entry name" value="HIT/MYND zinc finger-like"/>
    <property type="match status" value="1"/>
</dbReference>
<dbReference type="InterPro" id="IPR002110">
    <property type="entry name" value="Ankyrin_rpt"/>
</dbReference>
<evidence type="ECO:0000256" key="10">
    <source>
        <dbReference type="PROSITE-ProRule" id="PRU00134"/>
    </source>
</evidence>
<dbReference type="Gene3D" id="6.10.140.2220">
    <property type="match status" value="1"/>
</dbReference>
<proteinExistence type="predicted"/>
<protein>
    <submittedName>
        <fullName evidence="13">Ankyrin repeat and MYND domain-containing protein 2</fullName>
    </submittedName>
</protein>
<evidence type="ECO:0000256" key="2">
    <source>
        <dbReference type="ARBA" id="ARBA00022723"/>
    </source>
</evidence>
<evidence type="ECO:0000256" key="11">
    <source>
        <dbReference type="SAM" id="MobiDB-lite"/>
    </source>
</evidence>
<dbReference type="SUPFAM" id="SSF48403">
    <property type="entry name" value="Ankyrin repeat"/>
    <property type="match status" value="1"/>
</dbReference>
<dbReference type="AlphaFoldDB" id="A0A8D8RMI0"/>
<organism evidence="13">
    <name type="scientific">Cacopsylla melanoneura</name>
    <dbReference type="NCBI Taxonomy" id="428564"/>
    <lineage>
        <taxon>Eukaryota</taxon>
        <taxon>Metazoa</taxon>
        <taxon>Ecdysozoa</taxon>
        <taxon>Arthropoda</taxon>
        <taxon>Hexapoda</taxon>
        <taxon>Insecta</taxon>
        <taxon>Pterygota</taxon>
        <taxon>Neoptera</taxon>
        <taxon>Paraneoptera</taxon>
        <taxon>Hemiptera</taxon>
        <taxon>Sternorrhyncha</taxon>
        <taxon>Psylloidea</taxon>
        <taxon>Psyllidae</taxon>
        <taxon>Psyllinae</taxon>
        <taxon>Cacopsylla</taxon>
    </lineage>
</organism>
<dbReference type="GO" id="GO:0005929">
    <property type="term" value="C:cilium"/>
    <property type="evidence" value="ECO:0007669"/>
    <property type="project" value="UniProtKB-SubCell"/>
</dbReference>
<feature type="repeat" description="ANK" evidence="9">
    <location>
        <begin position="35"/>
        <end position="67"/>
    </location>
</feature>
<dbReference type="PROSITE" id="PS50088">
    <property type="entry name" value="ANK_REPEAT"/>
    <property type="match status" value="2"/>
</dbReference>
<keyword evidence="5" id="KW-0862">Zinc</keyword>
<evidence type="ECO:0000259" key="12">
    <source>
        <dbReference type="PROSITE" id="PS50865"/>
    </source>
</evidence>
<feature type="region of interest" description="Disordered" evidence="11">
    <location>
        <begin position="354"/>
        <end position="459"/>
    </location>
</feature>
<dbReference type="PROSITE" id="PS50865">
    <property type="entry name" value="ZF_MYND_2"/>
    <property type="match status" value="1"/>
</dbReference>
<evidence type="ECO:0000256" key="4">
    <source>
        <dbReference type="ARBA" id="ARBA00022771"/>
    </source>
</evidence>
<keyword evidence="2" id="KW-0479">Metal-binding</keyword>
<evidence type="ECO:0000256" key="1">
    <source>
        <dbReference type="ARBA" id="ARBA00004138"/>
    </source>
</evidence>
<dbReference type="SMART" id="SM00248">
    <property type="entry name" value="ANK"/>
    <property type="match status" value="3"/>
</dbReference>
<accession>A0A8D8RMI0</accession>
<keyword evidence="4 10" id="KW-0863">Zinc-finger</keyword>
<keyword evidence="6 9" id="KW-0040">ANK repeat</keyword>
<feature type="domain" description="MYND-type" evidence="12">
    <location>
        <begin position="306"/>
        <end position="343"/>
    </location>
</feature>
<evidence type="ECO:0000313" key="13">
    <source>
        <dbReference type="EMBL" id="CAG6651524.1"/>
    </source>
</evidence>
<evidence type="ECO:0000256" key="3">
    <source>
        <dbReference type="ARBA" id="ARBA00022737"/>
    </source>
</evidence>
<sequence>MEGNEIFTFIGNNDFEGVQKFLSEHKLKGDLYDDHGMTPLQHAAYKGNKQICQLLLDHGADVNSGRHEHGYSALHFAALSGKDDVCACLLSAGAKTNATNSVGRTATQMAAFVGNHKCVAVINNYIGKSDVDYYIVPRGLETSPKLDAILSEPLHNFIMQVNIHPVRVALNLLPSLINHLPPVRKVVTLMSEKQMKAGPETNEIMSFKLHYLAFIIGEVQKCKQGDKECDLVELFVRKVHRPIHGEKYVEMFVRDCVREFPYRECMVFKQMVSSLSRSGGDSIPALSVLTTAINGHRGFADDTQPCATCAEESATKKCSKCKVVRYCDRECQRLHWFIHKKECARSNAVVSSSISCTTNGTSGETEQETSPTKQTSPANGNSTSKSEPTQGSENSQDTTTSPSSSEAALSSETKKEESETSALPKQDQNRDSSKTISNSDNSSIEQEKLTEKVSNLVCT</sequence>
<dbReference type="InterPro" id="IPR002893">
    <property type="entry name" value="Znf_MYND"/>
</dbReference>
<dbReference type="PROSITE" id="PS50297">
    <property type="entry name" value="ANK_REP_REGION"/>
    <property type="match status" value="2"/>
</dbReference>
<dbReference type="Pfam" id="PF12796">
    <property type="entry name" value="Ank_2"/>
    <property type="match status" value="1"/>
</dbReference>
<comment type="subcellular location">
    <subcellularLocation>
        <location evidence="1">Cell projection</location>
        <location evidence="1">Cilium</location>
    </subcellularLocation>
</comment>
<dbReference type="Pfam" id="PF01753">
    <property type="entry name" value="zf-MYND"/>
    <property type="match status" value="1"/>
</dbReference>
<dbReference type="InterPro" id="IPR052452">
    <property type="entry name" value="Ankyrin-MYND_dom_contain_2"/>
</dbReference>
<name>A0A8D8RMI0_9HEMI</name>
<evidence type="ECO:0000256" key="8">
    <source>
        <dbReference type="ARBA" id="ARBA00023273"/>
    </source>
</evidence>
<feature type="compositionally biased region" description="Polar residues" evidence="11">
    <location>
        <begin position="354"/>
        <end position="397"/>
    </location>
</feature>
<dbReference type="PANTHER" id="PTHR24150:SF8">
    <property type="entry name" value="ANKYRIN REPEAT AND MYND DOMAIN-CONTAINING PROTEIN 2"/>
    <property type="match status" value="1"/>
</dbReference>
<evidence type="ECO:0000256" key="5">
    <source>
        <dbReference type="ARBA" id="ARBA00022833"/>
    </source>
</evidence>
<reference evidence="13" key="1">
    <citation type="submission" date="2021-05" db="EMBL/GenBank/DDBJ databases">
        <authorList>
            <person name="Alioto T."/>
            <person name="Alioto T."/>
            <person name="Gomez Garrido J."/>
        </authorList>
    </citation>
    <scope>NUCLEOTIDE SEQUENCE</scope>
</reference>
<keyword evidence="7" id="KW-0969">Cilium</keyword>
<evidence type="ECO:0000256" key="9">
    <source>
        <dbReference type="PROSITE-ProRule" id="PRU00023"/>
    </source>
</evidence>
<keyword evidence="8" id="KW-0966">Cell projection</keyword>
<dbReference type="EMBL" id="HBUF01168045">
    <property type="protein sequence ID" value="CAG6651524.1"/>
    <property type="molecule type" value="Transcribed_RNA"/>
</dbReference>
<dbReference type="EMBL" id="HBUF01177718">
    <property type="protein sequence ID" value="CAG6654423.1"/>
    <property type="molecule type" value="Transcribed_RNA"/>
</dbReference>
<feature type="repeat" description="ANK" evidence="9">
    <location>
        <begin position="69"/>
        <end position="101"/>
    </location>
</feature>
<evidence type="ECO:0000256" key="6">
    <source>
        <dbReference type="ARBA" id="ARBA00023043"/>
    </source>
</evidence>
<dbReference type="PANTHER" id="PTHR24150">
    <property type="entry name" value="ANKYRIN REPEAT AND MYND DOMAIN-CONTAINING PROTEIN 2"/>
    <property type="match status" value="1"/>
</dbReference>
<dbReference type="InterPro" id="IPR036770">
    <property type="entry name" value="Ankyrin_rpt-contain_sf"/>
</dbReference>